<dbReference type="EMBL" id="UYRT01083859">
    <property type="protein sequence ID" value="VDN28042.1"/>
    <property type="molecule type" value="Genomic_DNA"/>
</dbReference>
<evidence type="ECO:0000313" key="1">
    <source>
        <dbReference type="EMBL" id="VDN28042.1"/>
    </source>
</evidence>
<reference evidence="3" key="1">
    <citation type="submission" date="2016-06" db="UniProtKB">
        <authorList>
            <consortium name="WormBaseParasite"/>
        </authorList>
    </citation>
    <scope>IDENTIFICATION</scope>
</reference>
<proteinExistence type="predicted"/>
<dbReference type="WBParaSite" id="GPUH_0001653701-mRNA-1">
    <property type="protein sequence ID" value="GPUH_0001653701-mRNA-1"/>
    <property type="gene ID" value="GPUH_0001653701"/>
</dbReference>
<evidence type="ECO:0000313" key="3">
    <source>
        <dbReference type="WBParaSite" id="GPUH_0001653701-mRNA-1"/>
    </source>
</evidence>
<sequence length="67" mass="7098">MPKVIAGCGEWRPVQIAGDLVGDENLAFLSAVEECLPVEVDGSGGASRPKACFFLKTLLVVIVERPV</sequence>
<name>A0A183E6C4_9BILA</name>
<accession>A0A183E6C4</accession>
<organism evidence="3">
    <name type="scientific">Gongylonema pulchrum</name>
    <dbReference type="NCBI Taxonomy" id="637853"/>
    <lineage>
        <taxon>Eukaryota</taxon>
        <taxon>Metazoa</taxon>
        <taxon>Ecdysozoa</taxon>
        <taxon>Nematoda</taxon>
        <taxon>Chromadorea</taxon>
        <taxon>Rhabditida</taxon>
        <taxon>Spirurina</taxon>
        <taxon>Spiruromorpha</taxon>
        <taxon>Spiruroidea</taxon>
        <taxon>Gongylonematidae</taxon>
        <taxon>Gongylonema</taxon>
    </lineage>
</organism>
<evidence type="ECO:0000313" key="2">
    <source>
        <dbReference type="Proteomes" id="UP000271098"/>
    </source>
</evidence>
<reference evidence="1 2" key="2">
    <citation type="submission" date="2018-11" db="EMBL/GenBank/DDBJ databases">
        <authorList>
            <consortium name="Pathogen Informatics"/>
        </authorList>
    </citation>
    <scope>NUCLEOTIDE SEQUENCE [LARGE SCALE GENOMIC DNA]</scope>
</reference>
<gene>
    <name evidence="1" type="ORF">GPUH_LOCUS16515</name>
</gene>
<dbReference type="AlphaFoldDB" id="A0A183E6C4"/>
<dbReference type="Proteomes" id="UP000271098">
    <property type="component" value="Unassembled WGS sequence"/>
</dbReference>
<protein>
    <submittedName>
        <fullName evidence="3">Transposase</fullName>
    </submittedName>
</protein>
<keyword evidence="2" id="KW-1185">Reference proteome</keyword>